<dbReference type="InterPro" id="IPR008915">
    <property type="entry name" value="Peptidase_M50"/>
</dbReference>
<evidence type="ECO:0000256" key="12">
    <source>
        <dbReference type="ARBA" id="ARBA00023136"/>
    </source>
</evidence>
<name>A0A1F5WFV5_9BACT</name>
<evidence type="ECO:0000256" key="2">
    <source>
        <dbReference type="ARBA" id="ARBA00004651"/>
    </source>
</evidence>
<keyword evidence="9" id="KW-0862">Zinc</keyword>
<evidence type="ECO:0000256" key="5">
    <source>
        <dbReference type="ARBA" id="ARBA00022670"/>
    </source>
</evidence>
<keyword evidence="7" id="KW-0479">Metal-binding</keyword>
<keyword evidence="10 13" id="KW-1133">Transmembrane helix</keyword>
<feature type="transmembrane region" description="Helical" evidence="13">
    <location>
        <begin position="58"/>
        <end position="76"/>
    </location>
</feature>
<dbReference type="STRING" id="1798338.A3J56_00775"/>
<keyword evidence="11" id="KW-0482">Metalloprotease</keyword>
<evidence type="ECO:0000256" key="1">
    <source>
        <dbReference type="ARBA" id="ARBA00001947"/>
    </source>
</evidence>
<evidence type="ECO:0000256" key="8">
    <source>
        <dbReference type="ARBA" id="ARBA00022801"/>
    </source>
</evidence>
<dbReference type="EMBL" id="MFHQ01000017">
    <property type="protein sequence ID" value="OGF74460.1"/>
    <property type="molecule type" value="Genomic_DNA"/>
</dbReference>
<evidence type="ECO:0000256" key="4">
    <source>
        <dbReference type="ARBA" id="ARBA00022475"/>
    </source>
</evidence>
<feature type="transmembrane region" description="Helical" evidence="13">
    <location>
        <begin position="88"/>
        <end position="114"/>
    </location>
</feature>
<evidence type="ECO:0000256" key="6">
    <source>
        <dbReference type="ARBA" id="ARBA00022692"/>
    </source>
</evidence>
<comment type="cofactor">
    <cofactor evidence="1">
        <name>Zn(2+)</name>
        <dbReference type="ChEBI" id="CHEBI:29105"/>
    </cofactor>
</comment>
<evidence type="ECO:0000256" key="3">
    <source>
        <dbReference type="ARBA" id="ARBA00007931"/>
    </source>
</evidence>
<gene>
    <name evidence="15" type="ORF">A3J56_00775</name>
</gene>
<evidence type="ECO:0000256" key="7">
    <source>
        <dbReference type="ARBA" id="ARBA00022723"/>
    </source>
</evidence>
<sequence length="213" mass="23412">MEFLVSQDIGATIFRVFILVFSVVIHEVSHGATAYALGDSTAKDAGRLTLNPLPHIDFVGSIVLPIFIGIGWAKPVPYNPLYLRNQRWGPFLVGVAGPISNILVAVFFGLMIRFREAAAFSFLDPTFFGIATGIVFLNLALAIFNMIPVPPLDGSKVLFLLLPRGWMYFVALLEQYGILLILFLFLLVPGFFGSIILRPVLLLFGLITGSGFY</sequence>
<evidence type="ECO:0000259" key="14">
    <source>
        <dbReference type="Pfam" id="PF02163"/>
    </source>
</evidence>
<keyword evidence="8" id="KW-0378">Hydrolase</keyword>
<keyword evidence="5" id="KW-0645">Protease</keyword>
<comment type="similarity">
    <text evidence="3">Belongs to the peptidase M50B family.</text>
</comment>
<dbReference type="GO" id="GO:0006508">
    <property type="term" value="P:proteolysis"/>
    <property type="evidence" value="ECO:0007669"/>
    <property type="project" value="UniProtKB-KW"/>
</dbReference>
<feature type="transmembrane region" description="Helical" evidence="13">
    <location>
        <begin position="12"/>
        <end position="37"/>
    </location>
</feature>
<dbReference type="CDD" id="cd06158">
    <property type="entry name" value="S2P-M50_like_1"/>
    <property type="match status" value="1"/>
</dbReference>
<reference evidence="15 16" key="1">
    <citation type="journal article" date="2016" name="Nat. Commun.">
        <title>Thousands of microbial genomes shed light on interconnected biogeochemical processes in an aquifer system.</title>
        <authorList>
            <person name="Anantharaman K."/>
            <person name="Brown C.T."/>
            <person name="Hug L.A."/>
            <person name="Sharon I."/>
            <person name="Castelle C.J."/>
            <person name="Probst A.J."/>
            <person name="Thomas B.C."/>
            <person name="Singh A."/>
            <person name="Wilkins M.J."/>
            <person name="Karaoz U."/>
            <person name="Brodie E.L."/>
            <person name="Williams K.H."/>
            <person name="Hubbard S.S."/>
            <person name="Banfield J.F."/>
        </authorList>
    </citation>
    <scope>NUCLEOTIDE SEQUENCE [LARGE SCALE GENOMIC DNA]</scope>
</reference>
<accession>A0A1F5WFV5</accession>
<evidence type="ECO:0000313" key="15">
    <source>
        <dbReference type="EMBL" id="OGF74460.1"/>
    </source>
</evidence>
<evidence type="ECO:0000256" key="11">
    <source>
        <dbReference type="ARBA" id="ARBA00023049"/>
    </source>
</evidence>
<evidence type="ECO:0000256" key="9">
    <source>
        <dbReference type="ARBA" id="ARBA00022833"/>
    </source>
</evidence>
<comment type="caution">
    <text evidence="15">The sequence shown here is derived from an EMBL/GenBank/DDBJ whole genome shotgun (WGS) entry which is preliminary data.</text>
</comment>
<dbReference type="Pfam" id="PF02163">
    <property type="entry name" value="Peptidase_M50"/>
    <property type="match status" value="1"/>
</dbReference>
<dbReference type="GO" id="GO:0046872">
    <property type="term" value="F:metal ion binding"/>
    <property type="evidence" value="ECO:0007669"/>
    <property type="project" value="UniProtKB-KW"/>
</dbReference>
<dbReference type="InterPro" id="IPR052348">
    <property type="entry name" value="Metallopeptidase_M50B"/>
</dbReference>
<protein>
    <recommendedName>
        <fullName evidence="14">Peptidase M50 domain-containing protein</fullName>
    </recommendedName>
</protein>
<dbReference type="GO" id="GO:0005886">
    <property type="term" value="C:plasma membrane"/>
    <property type="evidence" value="ECO:0007669"/>
    <property type="project" value="UniProtKB-SubCell"/>
</dbReference>
<dbReference type="AlphaFoldDB" id="A0A1F5WFV5"/>
<keyword evidence="6 13" id="KW-0812">Transmembrane</keyword>
<evidence type="ECO:0000313" key="16">
    <source>
        <dbReference type="Proteomes" id="UP000178406"/>
    </source>
</evidence>
<feature type="transmembrane region" description="Helical" evidence="13">
    <location>
        <begin position="195"/>
        <end position="212"/>
    </location>
</feature>
<comment type="subcellular location">
    <subcellularLocation>
        <location evidence="2">Cell membrane</location>
        <topology evidence="2">Multi-pass membrane protein</topology>
    </subcellularLocation>
</comment>
<keyword evidence="4" id="KW-1003">Cell membrane</keyword>
<evidence type="ECO:0000256" key="10">
    <source>
        <dbReference type="ARBA" id="ARBA00022989"/>
    </source>
</evidence>
<feature type="domain" description="Peptidase M50" evidence="14">
    <location>
        <begin position="134"/>
        <end position="163"/>
    </location>
</feature>
<evidence type="ECO:0000256" key="13">
    <source>
        <dbReference type="SAM" id="Phobius"/>
    </source>
</evidence>
<feature type="transmembrane region" description="Helical" evidence="13">
    <location>
        <begin position="126"/>
        <end position="147"/>
    </location>
</feature>
<keyword evidence="12 13" id="KW-0472">Membrane</keyword>
<proteinExistence type="inferred from homology"/>
<dbReference type="GO" id="GO:0008237">
    <property type="term" value="F:metallopeptidase activity"/>
    <property type="evidence" value="ECO:0007669"/>
    <property type="project" value="UniProtKB-KW"/>
</dbReference>
<dbReference type="PANTHER" id="PTHR35864">
    <property type="entry name" value="ZINC METALLOPROTEASE MJ0611-RELATED"/>
    <property type="match status" value="1"/>
</dbReference>
<feature type="transmembrane region" description="Helical" evidence="13">
    <location>
        <begin position="167"/>
        <end position="188"/>
    </location>
</feature>
<dbReference type="PANTHER" id="PTHR35864:SF1">
    <property type="entry name" value="ZINC METALLOPROTEASE YWHC-RELATED"/>
    <property type="match status" value="1"/>
</dbReference>
<organism evidence="15 16">
    <name type="scientific">Candidatus Giovannonibacteria bacterium RIFCSPHIGHO2_02_FULL_46_20</name>
    <dbReference type="NCBI Taxonomy" id="1798338"/>
    <lineage>
        <taxon>Bacteria</taxon>
        <taxon>Candidatus Giovannoniibacteriota</taxon>
    </lineage>
</organism>
<dbReference type="InterPro" id="IPR044537">
    <property type="entry name" value="Rip2-like"/>
</dbReference>
<dbReference type="Proteomes" id="UP000178406">
    <property type="component" value="Unassembled WGS sequence"/>
</dbReference>